<dbReference type="GO" id="GO:0016787">
    <property type="term" value="F:hydrolase activity"/>
    <property type="evidence" value="ECO:0007669"/>
    <property type="project" value="UniProtKB-KW"/>
</dbReference>
<dbReference type="PANTHER" id="PTHR48081">
    <property type="entry name" value="AB HYDROLASE SUPERFAMILY PROTEIN C4A8.06C"/>
    <property type="match status" value="1"/>
</dbReference>
<proteinExistence type="predicted"/>
<organism evidence="3 4">
    <name type="scientific">Yinghuangia soli</name>
    <dbReference type="NCBI Taxonomy" id="2908204"/>
    <lineage>
        <taxon>Bacteria</taxon>
        <taxon>Bacillati</taxon>
        <taxon>Actinomycetota</taxon>
        <taxon>Actinomycetes</taxon>
        <taxon>Kitasatosporales</taxon>
        <taxon>Streptomycetaceae</taxon>
        <taxon>Yinghuangia</taxon>
    </lineage>
</organism>
<dbReference type="PANTHER" id="PTHR48081:SF8">
    <property type="entry name" value="ALPHA_BETA HYDROLASE FOLD-3 DOMAIN-CONTAINING PROTEIN-RELATED"/>
    <property type="match status" value="1"/>
</dbReference>
<name>A0AA41Q4N5_9ACTN</name>
<feature type="domain" description="Alpha/beta hydrolase fold-3" evidence="2">
    <location>
        <begin position="84"/>
        <end position="289"/>
    </location>
</feature>
<evidence type="ECO:0000259" key="2">
    <source>
        <dbReference type="Pfam" id="PF07859"/>
    </source>
</evidence>
<dbReference type="EMBL" id="JAKFHA010000021">
    <property type="protein sequence ID" value="MCF2531127.1"/>
    <property type="molecule type" value="Genomic_DNA"/>
</dbReference>
<dbReference type="RefSeq" id="WP_235055796.1">
    <property type="nucleotide sequence ID" value="NZ_JAKFHA010000021.1"/>
</dbReference>
<dbReference type="InterPro" id="IPR050300">
    <property type="entry name" value="GDXG_lipolytic_enzyme"/>
</dbReference>
<evidence type="ECO:0000256" key="1">
    <source>
        <dbReference type="ARBA" id="ARBA00022801"/>
    </source>
</evidence>
<dbReference type="Pfam" id="PF07859">
    <property type="entry name" value="Abhydrolase_3"/>
    <property type="match status" value="1"/>
</dbReference>
<keyword evidence="4" id="KW-1185">Reference proteome</keyword>
<sequence length="332" mass="35163">MSHSGTQSPWLIPELAALVAAAPPSWPLTPDSLPETRRRVHRQMVRAAAPRPVYAVIDRNLPGPAGPIPIRAYKPRRENGLPVLVYAHGGGWVMGGLETHDALCREVAERAGVVVVSVDYRLAPESPFPGPLEDFYAAAQWVAGNATQVGGDSARVAVGGDSAGGNLAGAACLLARDRGERQFAFQWLAYPGLDGASERSSWSTYADGPVVSAANARVMWKMYAGAVDLRHPHLSPLHAADLSGLPPALIVTPQHDHGHDDAAAYAQRLHDSGVRVTFASFDGMCHGFLSFHGQVSGCLDALDECCGHIRKALGPREPGASVDQSGETTPDI</sequence>
<protein>
    <submittedName>
        <fullName evidence="3">Alpha/beta hydrolase</fullName>
    </submittedName>
</protein>
<evidence type="ECO:0000313" key="4">
    <source>
        <dbReference type="Proteomes" id="UP001165378"/>
    </source>
</evidence>
<accession>A0AA41Q4N5</accession>
<keyword evidence="1 3" id="KW-0378">Hydrolase</keyword>
<gene>
    <name evidence="3" type="ORF">LZ495_28465</name>
</gene>
<dbReference type="Gene3D" id="3.40.50.1820">
    <property type="entry name" value="alpha/beta hydrolase"/>
    <property type="match status" value="1"/>
</dbReference>
<dbReference type="InterPro" id="IPR013094">
    <property type="entry name" value="AB_hydrolase_3"/>
</dbReference>
<dbReference type="AlphaFoldDB" id="A0AA41Q4N5"/>
<comment type="caution">
    <text evidence="3">The sequence shown here is derived from an EMBL/GenBank/DDBJ whole genome shotgun (WGS) entry which is preliminary data.</text>
</comment>
<dbReference type="InterPro" id="IPR029058">
    <property type="entry name" value="AB_hydrolase_fold"/>
</dbReference>
<reference evidence="3" key="1">
    <citation type="submission" date="2022-01" db="EMBL/GenBank/DDBJ databases">
        <title>Genome-Based Taxonomic Classification of the Phylum Actinobacteria.</title>
        <authorList>
            <person name="Gao Y."/>
        </authorList>
    </citation>
    <scope>NUCLEOTIDE SEQUENCE</scope>
    <source>
        <strain evidence="3">KLBMP 8922</strain>
    </source>
</reference>
<dbReference type="SUPFAM" id="SSF53474">
    <property type="entry name" value="alpha/beta-Hydrolases"/>
    <property type="match status" value="1"/>
</dbReference>
<evidence type="ECO:0000313" key="3">
    <source>
        <dbReference type="EMBL" id="MCF2531127.1"/>
    </source>
</evidence>
<dbReference type="Proteomes" id="UP001165378">
    <property type="component" value="Unassembled WGS sequence"/>
</dbReference>